<dbReference type="PANTHER" id="PTHR30492">
    <property type="entry name" value="METHYLGLYOXAL SYNTHASE"/>
    <property type="match status" value="1"/>
</dbReference>
<dbReference type="InterPro" id="IPR017438">
    <property type="entry name" value="ATP-NAD_kinase_N"/>
</dbReference>
<dbReference type="InterPro" id="IPR016064">
    <property type="entry name" value="NAD/diacylglycerol_kinase_sf"/>
</dbReference>
<dbReference type="AlphaFoldDB" id="A0A1W6ZRX5"/>
<dbReference type="GO" id="GO:0008929">
    <property type="term" value="F:methylglyoxal synthase activity"/>
    <property type="evidence" value="ECO:0007669"/>
    <property type="project" value="InterPro"/>
</dbReference>
<dbReference type="Pfam" id="PF00781">
    <property type="entry name" value="DAGK_cat"/>
    <property type="match status" value="1"/>
</dbReference>
<dbReference type="PROSITE" id="PS50146">
    <property type="entry name" value="DAGK"/>
    <property type="match status" value="1"/>
</dbReference>
<dbReference type="STRING" id="1235591.CAK95_14070"/>
<dbReference type="SMART" id="SM00046">
    <property type="entry name" value="DAGKc"/>
    <property type="match status" value="1"/>
</dbReference>
<dbReference type="EMBL" id="CP021112">
    <property type="protein sequence ID" value="ARQ00083.1"/>
    <property type="molecule type" value="Genomic_DNA"/>
</dbReference>
<sequence>MGDTLVLLNARAGTLIDAGPERVRDGLVEALDGRCSRSDIRLLKPRDLIAEIQRAATSDYSTIVVGGGDGSVSCAARALAHSGKTLGVLPFGTINLLARDLNMPANVHEAVQALGDATPRVIDLARLNGRVFHSLSGLGFFSQMARAREEVRGTPFGRLIGVGIAAFRALSRTYPFTLDIRTDHHREHVKALAVLVTNNRFNPDWHRPVLDEGTLELHIAEHAGALSKLKASANLLTGAWRNDDDTDGIRSIVARHVVIGRARKRAFAATDGELQRETIPLRYEIMPKALRVLSIG</sequence>
<dbReference type="InterPro" id="IPR004363">
    <property type="entry name" value="Methylgl_synth"/>
</dbReference>
<dbReference type="RefSeq" id="WP_086088482.1">
    <property type="nucleotide sequence ID" value="NZ_CP021112.1"/>
</dbReference>
<evidence type="ECO:0000313" key="1">
    <source>
        <dbReference type="EMBL" id="ARQ00083.1"/>
    </source>
</evidence>
<dbReference type="GO" id="GO:0005829">
    <property type="term" value="C:cytosol"/>
    <property type="evidence" value="ECO:0007669"/>
    <property type="project" value="TreeGrafter"/>
</dbReference>
<dbReference type="InterPro" id="IPR001206">
    <property type="entry name" value="Diacylglycerol_kinase_cat_dom"/>
</dbReference>
<protein>
    <submittedName>
        <fullName evidence="1">Uncharacterized protein</fullName>
    </submittedName>
</protein>
<dbReference type="InterPro" id="IPR045540">
    <property type="entry name" value="YegS/DAGK_C"/>
</dbReference>
<name>A0A1W6ZRX5_9HYPH</name>
<dbReference type="GO" id="GO:0019242">
    <property type="term" value="P:methylglyoxal biosynthetic process"/>
    <property type="evidence" value="ECO:0007669"/>
    <property type="project" value="InterPro"/>
</dbReference>
<proteinExistence type="predicted"/>
<reference evidence="1 2" key="1">
    <citation type="submission" date="2017-05" db="EMBL/GenBank/DDBJ databases">
        <title>Full genome sequence of Pseudorhodoplanes sinuspersici.</title>
        <authorList>
            <person name="Dastgheib S.M.M."/>
            <person name="Shavandi M."/>
            <person name="Tirandaz H."/>
        </authorList>
    </citation>
    <scope>NUCLEOTIDE SEQUENCE [LARGE SCALE GENOMIC DNA]</scope>
    <source>
        <strain evidence="1 2">RIPI110</strain>
    </source>
</reference>
<dbReference type="KEGG" id="psin:CAK95_14070"/>
<dbReference type="Gene3D" id="2.60.200.40">
    <property type="match status" value="1"/>
</dbReference>
<gene>
    <name evidence="1" type="ORF">CAK95_14070</name>
</gene>
<dbReference type="Proteomes" id="UP000194137">
    <property type="component" value="Chromosome"/>
</dbReference>
<dbReference type="Pfam" id="PF19279">
    <property type="entry name" value="YegS_C"/>
    <property type="match status" value="1"/>
</dbReference>
<accession>A0A1W6ZRX5</accession>
<dbReference type="PANTHER" id="PTHR30492:SF0">
    <property type="entry name" value="METHYLGLYOXAL SYNTHASE"/>
    <property type="match status" value="1"/>
</dbReference>
<dbReference type="SUPFAM" id="SSF111331">
    <property type="entry name" value="NAD kinase/diacylglycerol kinase-like"/>
    <property type="match status" value="1"/>
</dbReference>
<evidence type="ECO:0000313" key="2">
    <source>
        <dbReference type="Proteomes" id="UP000194137"/>
    </source>
</evidence>
<dbReference type="OrthoDB" id="9815110at2"/>
<keyword evidence="2" id="KW-1185">Reference proteome</keyword>
<dbReference type="GO" id="GO:0016301">
    <property type="term" value="F:kinase activity"/>
    <property type="evidence" value="ECO:0007669"/>
    <property type="project" value="InterPro"/>
</dbReference>
<dbReference type="Gene3D" id="3.40.50.10330">
    <property type="entry name" value="Probable inorganic polyphosphate/atp-NAD kinase, domain 1"/>
    <property type="match status" value="1"/>
</dbReference>
<organism evidence="1 2">
    <name type="scientific">Pseudorhodoplanes sinuspersici</name>
    <dbReference type="NCBI Taxonomy" id="1235591"/>
    <lineage>
        <taxon>Bacteria</taxon>
        <taxon>Pseudomonadati</taxon>
        <taxon>Pseudomonadota</taxon>
        <taxon>Alphaproteobacteria</taxon>
        <taxon>Hyphomicrobiales</taxon>
        <taxon>Pseudorhodoplanes</taxon>
    </lineage>
</organism>